<evidence type="ECO:0000313" key="3">
    <source>
        <dbReference type="EMBL" id="KAF8448846.1"/>
    </source>
</evidence>
<reference evidence="3" key="1">
    <citation type="submission" date="2019-10" db="EMBL/GenBank/DDBJ databases">
        <authorList>
            <consortium name="DOE Joint Genome Institute"/>
            <person name="Kuo A."/>
            <person name="Miyauchi S."/>
            <person name="Kiss E."/>
            <person name="Drula E."/>
            <person name="Kohler A."/>
            <person name="Sanchez-Garcia M."/>
            <person name="Andreopoulos B."/>
            <person name="Barry K.W."/>
            <person name="Bonito G."/>
            <person name="Buee M."/>
            <person name="Carver A."/>
            <person name="Chen C."/>
            <person name="Cichocki N."/>
            <person name="Clum A."/>
            <person name="Culley D."/>
            <person name="Crous P.W."/>
            <person name="Fauchery L."/>
            <person name="Girlanda M."/>
            <person name="Hayes R."/>
            <person name="Keri Z."/>
            <person name="LaButti K."/>
            <person name="Lipzen A."/>
            <person name="Lombard V."/>
            <person name="Magnuson J."/>
            <person name="Maillard F."/>
            <person name="Morin E."/>
            <person name="Murat C."/>
            <person name="Nolan M."/>
            <person name="Ohm R."/>
            <person name="Pangilinan J."/>
            <person name="Pereira M."/>
            <person name="Perotto S."/>
            <person name="Peter M."/>
            <person name="Riley R."/>
            <person name="Sitrit Y."/>
            <person name="Stielow B."/>
            <person name="Szollosi G."/>
            <person name="Zifcakova L."/>
            <person name="Stursova M."/>
            <person name="Spatafora J.W."/>
            <person name="Tedersoo L."/>
            <person name="Vaario L.-M."/>
            <person name="Yamada A."/>
            <person name="Yan M."/>
            <person name="Wang P."/>
            <person name="Xu J."/>
            <person name="Bruns T."/>
            <person name="Baldrian P."/>
            <person name="Vilgalys R."/>
            <person name="Henrissat B."/>
            <person name="Grigoriev I.V."/>
            <person name="Hibbett D."/>
            <person name="Nagy L.G."/>
            <person name="Martin F.M."/>
        </authorList>
    </citation>
    <scope>NUCLEOTIDE SEQUENCE</scope>
    <source>
        <strain evidence="3">BED1</strain>
    </source>
</reference>
<protein>
    <recommendedName>
        <fullName evidence="5">Secreted protein</fullName>
    </recommendedName>
</protein>
<proteinExistence type="predicted"/>
<evidence type="ECO:0008006" key="5">
    <source>
        <dbReference type="Google" id="ProtNLM"/>
    </source>
</evidence>
<sequence length="91" mass="9408">MLCGIPSSSRSMFILVVALLLAAGLALAPPFPEKSTSALTMPTSLSTLFLSLTISPSAQRFHSSPDGGTKVLNAKPGTFNPLLAPKLKLGL</sequence>
<evidence type="ECO:0000313" key="2">
    <source>
        <dbReference type="EMBL" id="KAF8415020.1"/>
    </source>
</evidence>
<dbReference type="EMBL" id="WHUW01000003">
    <property type="protein sequence ID" value="KAF8448846.1"/>
    <property type="molecule type" value="Genomic_DNA"/>
</dbReference>
<reference evidence="3" key="2">
    <citation type="journal article" date="2020" name="Nat. Commun.">
        <title>Large-scale genome sequencing of mycorrhizal fungi provides insights into the early evolution of symbiotic traits.</title>
        <authorList>
            <person name="Miyauchi S."/>
            <person name="Kiss E."/>
            <person name="Kuo A."/>
            <person name="Drula E."/>
            <person name="Kohler A."/>
            <person name="Sanchez-Garcia M."/>
            <person name="Morin E."/>
            <person name="Andreopoulos B."/>
            <person name="Barry K.W."/>
            <person name="Bonito G."/>
            <person name="Buee M."/>
            <person name="Carver A."/>
            <person name="Chen C."/>
            <person name="Cichocki N."/>
            <person name="Clum A."/>
            <person name="Culley D."/>
            <person name="Crous P.W."/>
            <person name="Fauchery L."/>
            <person name="Girlanda M."/>
            <person name="Hayes R.D."/>
            <person name="Keri Z."/>
            <person name="LaButti K."/>
            <person name="Lipzen A."/>
            <person name="Lombard V."/>
            <person name="Magnuson J."/>
            <person name="Maillard F."/>
            <person name="Murat C."/>
            <person name="Nolan M."/>
            <person name="Ohm R.A."/>
            <person name="Pangilinan J."/>
            <person name="Pereira M.F."/>
            <person name="Perotto S."/>
            <person name="Peter M."/>
            <person name="Pfister S."/>
            <person name="Riley R."/>
            <person name="Sitrit Y."/>
            <person name="Stielow J.B."/>
            <person name="Szollosi G."/>
            <person name="Zifcakova L."/>
            <person name="Stursova M."/>
            <person name="Spatafora J.W."/>
            <person name="Tedersoo L."/>
            <person name="Vaario L.M."/>
            <person name="Yamada A."/>
            <person name="Yan M."/>
            <person name="Wang P."/>
            <person name="Xu J."/>
            <person name="Bruns T."/>
            <person name="Baldrian P."/>
            <person name="Vilgalys R."/>
            <person name="Dunand C."/>
            <person name="Henrissat B."/>
            <person name="Grigoriev I.V."/>
            <person name="Hibbett D."/>
            <person name="Nagy L.G."/>
            <person name="Martin F.M."/>
        </authorList>
    </citation>
    <scope>NUCLEOTIDE SEQUENCE</scope>
    <source>
        <strain evidence="3">BED1</strain>
    </source>
</reference>
<name>A0AAD4GJF3_BOLED</name>
<dbReference type="EMBL" id="WHUW01000382">
    <property type="protein sequence ID" value="KAF8415020.1"/>
    <property type="molecule type" value="Genomic_DNA"/>
</dbReference>
<keyword evidence="4" id="KW-1185">Reference proteome</keyword>
<organism evidence="3 4">
    <name type="scientific">Boletus edulis BED1</name>
    <dbReference type="NCBI Taxonomy" id="1328754"/>
    <lineage>
        <taxon>Eukaryota</taxon>
        <taxon>Fungi</taxon>
        <taxon>Dikarya</taxon>
        <taxon>Basidiomycota</taxon>
        <taxon>Agaricomycotina</taxon>
        <taxon>Agaricomycetes</taxon>
        <taxon>Agaricomycetidae</taxon>
        <taxon>Boletales</taxon>
        <taxon>Boletineae</taxon>
        <taxon>Boletaceae</taxon>
        <taxon>Boletoideae</taxon>
        <taxon>Boletus</taxon>
    </lineage>
</organism>
<dbReference type="AlphaFoldDB" id="A0AAD4GJF3"/>
<accession>A0AAD4GJF3</accession>
<comment type="caution">
    <text evidence="3">The sequence shown here is derived from an EMBL/GenBank/DDBJ whole genome shotgun (WGS) entry which is preliminary data.</text>
</comment>
<feature type="chain" id="PRO_5042441194" description="Secreted protein" evidence="1">
    <location>
        <begin position="29"/>
        <end position="91"/>
    </location>
</feature>
<evidence type="ECO:0000313" key="4">
    <source>
        <dbReference type="Proteomes" id="UP001194468"/>
    </source>
</evidence>
<feature type="signal peptide" evidence="1">
    <location>
        <begin position="1"/>
        <end position="28"/>
    </location>
</feature>
<dbReference type="Proteomes" id="UP001194468">
    <property type="component" value="Unassembled WGS sequence"/>
</dbReference>
<keyword evidence="1" id="KW-0732">Signal</keyword>
<gene>
    <name evidence="3" type="ORF">L210DRAFT_3523280</name>
    <name evidence="2" type="ORF">L210DRAFT_3588540</name>
</gene>
<evidence type="ECO:0000256" key="1">
    <source>
        <dbReference type="SAM" id="SignalP"/>
    </source>
</evidence>